<proteinExistence type="predicted"/>
<organism evidence="3 4">
    <name type="scientific">Eilatimonas milleporae</name>
    <dbReference type="NCBI Taxonomy" id="911205"/>
    <lineage>
        <taxon>Bacteria</taxon>
        <taxon>Pseudomonadati</taxon>
        <taxon>Pseudomonadota</taxon>
        <taxon>Alphaproteobacteria</taxon>
        <taxon>Kordiimonadales</taxon>
        <taxon>Kordiimonadaceae</taxon>
        <taxon>Eilatimonas</taxon>
    </lineage>
</organism>
<evidence type="ECO:0000256" key="1">
    <source>
        <dbReference type="ARBA" id="ARBA00022679"/>
    </source>
</evidence>
<dbReference type="RefSeq" id="WP_170163893.1">
    <property type="nucleotide sequence ID" value="NZ_REFR01000014.1"/>
</dbReference>
<accession>A0A3M0C757</accession>
<feature type="domain" description="Methyltransferase" evidence="2">
    <location>
        <begin position="70"/>
        <end position="164"/>
    </location>
</feature>
<dbReference type="Proteomes" id="UP000271227">
    <property type="component" value="Unassembled WGS sequence"/>
</dbReference>
<keyword evidence="3" id="KW-0489">Methyltransferase</keyword>
<dbReference type="EMBL" id="REFR01000014">
    <property type="protein sequence ID" value="RMB02919.1"/>
    <property type="molecule type" value="Genomic_DNA"/>
</dbReference>
<name>A0A3M0C757_9PROT</name>
<dbReference type="InterPro" id="IPR029063">
    <property type="entry name" value="SAM-dependent_MTases_sf"/>
</dbReference>
<dbReference type="InterPro" id="IPR041698">
    <property type="entry name" value="Methyltransf_25"/>
</dbReference>
<dbReference type="Gene3D" id="3.40.50.150">
    <property type="entry name" value="Vaccinia Virus protein VP39"/>
    <property type="match status" value="1"/>
</dbReference>
<dbReference type="InParanoid" id="A0A3M0C757"/>
<evidence type="ECO:0000259" key="2">
    <source>
        <dbReference type="Pfam" id="PF13649"/>
    </source>
</evidence>
<evidence type="ECO:0000313" key="3">
    <source>
        <dbReference type="EMBL" id="RMB02919.1"/>
    </source>
</evidence>
<keyword evidence="1 3" id="KW-0808">Transferase</keyword>
<gene>
    <name evidence="3" type="ORF">BXY39_3275</name>
</gene>
<dbReference type="GO" id="GO:0008168">
    <property type="term" value="F:methyltransferase activity"/>
    <property type="evidence" value="ECO:0007669"/>
    <property type="project" value="UniProtKB-KW"/>
</dbReference>
<dbReference type="GO" id="GO:0032259">
    <property type="term" value="P:methylation"/>
    <property type="evidence" value="ECO:0007669"/>
    <property type="project" value="UniProtKB-KW"/>
</dbReference>
<dbReference type="Pfam" id="PF13649">
    <property type="entry name" value="Methyltransf_25"/>
    <property type="match status" value="1"/>
</dbReference>
<reference evidence="3 4" key="1">
    <citation type="submission" date="2018-10" db="EMBL/GenBank/DDBJ databases">
        <title>Genomic Encyclopedia of Archaeal and Bacterial Type Strains, Phase II (KMG-II): from individual species to whole genera.</title>
        <authorList>
            <person name="Goeker M."/>
        </authorList>
    </citation>
    <scope>NUCLEOTIDE SEQUENCE [LARGE SCALE GENOMIC DNA]</scope>
    <source>
        <strain evidence="3 4">DSM 25217</strain>
    </source>
</reference>
<dbReference type="AlphaFoldDB" id="A0A3M0C757"/>
<evidence type="ECO:0000313" key="4">
    <source>
        <dbReference type="Proteomes" id="UP000271227"/>
    </source>
</evidence>
<sequence length="277" mass="31869">MYSDLMDFNRKPRPFSRYTTDMLWTDPWIARQMLKVHLDDSTDLASRKGRTIDRIVEWFDRKIGLSGRNVCDLGCGPGLYARRMAARGARVTGVDFSAGSLDYARSEAAAHNLDIEYRHADYLIDDLPGGQDVVSLIWCDFCTLPPEKRRALLGRIKAMLSPGGAFVFDVSTTRQFDTRCEAMTYCRRPMGDFWSPDDHFVFQTTFLYDRDKIALDRYLIVAPERRFEIFNWMQYFDPEMISREVRDAGLVVEDILDVMTGDPWTPEAGELAVVARV</sequence>
<comment type="caution">
    <text evidence="3">The sequence shown here is derived from an EMBL/GenBank/DDBJ whole genome shotgun (WGS) entry which is preliminary data.</text>
</comment>
<keyword evidence="4" id="KW-1185">Reference proteome</keyword>
<protein>
    <submittedName>
        <fullName evidence="3">Methyltransferase family protein</fullName>
    </submittedName>
</protein>
<dbReference type="PANTHER" id="PTHR43861">
    <property type="entry name" value="TRANS-ACONITATE 2-METHYLTRANSFERASE-RELATED"/>
    <property type="match status" value="1"/>
</dbReference>
<dbReference type="CDD" id="cd02440">
    <property type="entry name" value="AdoMet_MTases"/>
    <property type="match status" value="1"/>
</dbReference>
<dbReference type="SUPFAM" id="SSF53335">
    <property type="entry name" value="S-adenosyl-L-methionine-dependent methyltransferases"/>
    <property type="match status" value="1"/>
</dbReference>